<evidence type="ECO:0000313" key="4">
    <source>
        <dbReference type="EMBL" id="KAK9918633.1"/>
    </source>
</evidence>
<keyword evidence="2" id="KW-0521">NADP</keyword>
<name>A0ABR2Z3E8_9CHLO</name>
<evidence type="ECO:0000256" key="2">
    <source>
        <dbReference type="ARBA" id="ARBA00022857"/>
    </source>
</evidence>
<dbReference type="Proteomes" id="UP001491310">
    <property type="component" value="Unassembled WGS sequence"/>
</dbReference>
<dbReference type="InterPro" id="IPR036291">
    <property type="entry name" value="NAD(P)-bd_dom_sf"/>
</dbReference>
<dbReference type="EMBL" id="JALJOT010000001">
    <property type="protein sequence ID" value="KAK9918633.1"/>
    <property type="molecule type" value="Genomic_DNA"/>
</dbReference>
<dbReference type="Gene3D" id="3.40.50.720">
    <property type="entry name" value="NAD(P)-binding Rossmann-like Domain"/>
    <property type="match status" value="1"/>
</dbReference>
<dbReference type="Pfam" id="PF05368">
    <property type="entry name" value="NmrA"/>
    <property type="match status" value="1"/>
</dbReference>
<dbReference type="SUPFAM" id="SSF51735">
    <property type="entry name" value="NAD(P)-binding Rossmann-fold domains"/>
    <property type="match status" value="1"/>
</dbReference>
<dbReference type="Gene3D" id="3.90.25.10">
    <property type="entry name" value="UDP-galactose 4-epimerase, domain 1"/>
    <property type="match status" value="1"/>
</dbReference>
<evidence type="ECO:0000256" key="1">
    <source>
        <dbReference type="ARBA" id="ARBA00006328"/>
    </source>
</evidence>
<dbReference type="InterPro" id="IPR008030">
    <property type="entry name" value="NmrA-like"/>
</dbReference>
<dbReference type="InterPro" id="IPR051164">
    <property type="entry name" value="NmrA-like_oxidored"/>
</dbReference>
<sequence>MAALTKTVVVTGATGAQGGGLVDALLSAGSKKIRGITRSCSSKKAKNLAAKGVEVVEADLGNKASLSKAFTGADELFLVTDFFAAGASYEGEFQQGKNAVDAAKEAGIKFVVFSALEGMPTDVKEKLPSLGGGLTVAHFESKNAVSDYLAKSGLSYALLRPCNFYENMINFTFYQKQDDGSYAFSDNMGTAPHAWHSVSTIGLTAAAILEDPSKYKGKSVPAVGEHIGLPAMAQIVSDVTGKTVKYAPVSDEVFASLPIPSAQNLANMNSYYKQWSYYDDLRPMSERVETGPTFKEWAEAHSKALKAKLE</sequence>
<organism evidence="4 5">
    <name type="scientific">Coccomyxa subellipsoidea</name>
    <dbReference type="NCBI Taxonomy" id="248742"/>
    <lineage>
        <taxon>Eukaryota</taxon>
        <taxon>Viridiplantae</taxon>
        <taxon>Chlorophyta</taxon>
        <taxon>core chlorophytes</taxon>
        <taxon>Trebouxiophyceae</taxon>
        <taxon>Trebouxiophyceae incertae sedis</taxon>
        <taxon>Coccomyxaceae</taxon>
        <taxon>Coccomyxa</taxon>
    </lineage>
</organism>
<evidence type="ECO:0000259" key="3">
    <source>
        <dbReference type="Pfam" id="PF05368"/>
    </source>
</evidence>
<protein>
    <recommendedName>
        <fullName evidence="3">NmrA-like domain-containing protein</fullName>
    </recommendedName>
</protein>
<dbReference type="PANTHER" id="PTHR42748:SF7">
    <property type="entry name" value="NMRA LIKE REDOX SENSOR 1-RELATED"/>
    <property type="match status" value="1"/>
</dbReference>
<evidence type="ECO:0000313" key="5">
    <source>
        <dbReference type="Proteomes" id="UP001491310"/>
    </source>
</evidence>
<accession>A0ABR2Z3E8</accession>
<feature type="domain" description="NmrA-like" evidence="3">
    <location>
        <begin position="5"/>
        <end position="284"/>
    </location>
</feature>
<proteinExistence type="inferred from homology"/>
<reference evidence="4 5" key="1">
    <citation type="journal article" date="2024" name="Nat. Commun.">
        <title>Phylogenomics reveals the evolutionary origins of lichenization in chlorophyte algae.</title>
        <authorList>
            <person name="Puginier C."/>
            <person name="Libourel C."/>
            <person name="Otte J."/>
            <person name="Skaloud P."/>
            <person name="Haon M."/>
            <person name="Grisel S."/>
            <person name="Petersen M."/>
            <person name="Berrin J.G."/>
            <person name="Delaux P.M."/>
            <person name="Dal Grande F."/>
            <person name="Keller J."/>
        </authorList>
    </citation>
    <scope>NUCLEOTIDE SEQUENCE [LARGE SCALE GENOMIC DNA]</scope>
    <source>
        <strain evidence="4 5">SAG 216-7</strain>
    </source>
</reference>
<dbReference type="PANTHER" id="PTHR42748">
    <property type="entry name" value="NITROGEN METABOLITE REPRESSION PROTEIN NMRA FAMILY MEMBER"/>
    <property type="match status" value="1"/>
</dbReference>
<keyword evidence="5" id="KW-1185">Reference proteome</keyword>
<gene>
    <name evidence="4" type="ORF">WJX75_005555</name>
</gene>
<comment type="similarity">
    <text evidence="1">Belongs to the NmrA-type oxidoreductase family.</text>
</comment>
<comment type="caution">
    <text evidence="4">The sequence shown here is derived from an EMBL/GenBank/DDBJ whole genome shotgun (WGS) entry which is preliminary data.</text>
</comment>
<dbReference type="CDD" id="cd05251">
    <property type="entry name" value="NmrA_like_SDR_a"/>
    <property type="match status" value="1"/>
</dbReference>